<dbReference type="GO" id="GO:0003690">
    <property type="term" value="F:double-stranded DNA binding"/>
    <property type="evidence" value="ECO:0007669"/>
    <property type="project" value="InterPro"/>
</dbReference>
<sequence length="194" mass="22756">MKDSILFQGFLEKFREKEGEHPLDKFRMQSLGRNNFLILTINMFDMNMEDEEVESFLRNHVIIISTARYRRDRFGVWNGQRQYQVLLNEDPAGFQGYHHPPDSFKIAGVRGYIVYSGQPQYCRRCQEFGHLEYQCNIRCLNCKDPGHAASECPKPKVCKECGATDHLFKTCPKRKRTYANFNITLDSLEKKWGS</sequence>
<dbReference type="GO" id="GO:0002218">
    <property type="term" value="P:activation of innate immune response"/>
    <property type="evidence" value="ECO:0007669"/>
    <property type="project" value="InterPro"/>
</dbReference>
<proteinExistence type="predicted"/>
<dbReference type="InterPro" id="IPR057811">
    <property type="entry name" value="RBD_ZCCHC3_2nd"/>
</dbReference>
<dbReference type="PANTHER" id="PTHR22639:SF3">
    <property type="entry name" value="ZINC FINGER CCHC DOMAIN-CONTAINING PROTEIN 3"/>
    <property type="match status" value="1"/>
</dbReference>
<dbReference type="PANTHER" id="PTHR22639">
    <property type="entry name" value="GAG-RELATED PROTEIN"/>
    <property type="match status" value="1"/>
</dbReference>
<dbReference type="Proteomes" id="UP000694700">
    <property type="component" value="Unplaced"/>
</dbReference>
<organism evidence="3 4">
    <name type="scientific">Cyprinus carpio</name>
    <name type="common">Common carp</name>
    <dbReference type="NCBI Taxonomy" id="7962"/>
    <lineage>
        <taxon>Eukaryota</taxon>
        <taxon>Metazoa</taxon>
        <taxon>Chordata</taxon>
        <taxon>Craniata</taxon>
        <taxon>Vertebrata</taxon>
        <taxon>Euteleostomi</taxon>
        <taxon>Actinopterygii</taxon>
        <taxon>Neopterygii</taxon>
        <taxon>Teleostei</taxon>
        <taxon>Ostariophysi</taxon>
        <taxon>Cypriniformes</taxon>
        <taxon>Cyprinidae</taxon>
        <taxon>Cyprininae</taxon>
        <taxon>Cyprinus</taxon>
    </lineage>
</organism>
<evidence type="ECO:0000256" key="1">
    <source>
        <dbReference type="PROSITE-ProRule" id="PRU00047"/>
    </source>
</evidence>
<evidence type="ECO:0000313" key="4">
    <source>
        <dbReference type="Proteomes" id="UP000694700"/>
    </source>
</evidence>
<dbReference type="InterPro" id="IPR042509">
    <property type="entry name" value="ZCCHC3"/>
</dbReference>
<dbReference type="GO" id="GO:0008270">
    <property type="term" value="F:zinc ion binding"/>
    <property type="evidence" value="ECO:0007669"/>
    <property type="project" value="UniProtKB-KW"/>
</dbReference>
<dbReference type="Pfam" id="PF23058">
    <property type="entry name" value="RBD_ZCCHC3_2nd"/>
    <property type="match status" value="1"/>
</dbReference>
<protein>
    <recommendedName>
        <fullName evidence="2">CCHC-type domain-containing protein</fullName>
    </recommendedName>
</protein>
<keyword evidence="1" id="KW-0863">Zinc-finger</keyword>
<dbReference type="Gene3D" id="4.10.60.10">
    <property type="entry name" value="Zinc finger, CCHC-type"/>
    <property type="match status" value="1"/>
</dbReference>
<dbReference type="Pfam" id="PF00098">
    <property type="entry name" value="zf-CCHC"/>
    <property type="match status" value="1"/>
</dbReference>
<accession>A0A8C1X2C7</accession>
<feature type="domain" description="CCHC-type" evidence="2">
    <location>
        <begin position="138"/>
        <end position="154"/>
    </location>
</feature>
<dbReference type="PROSITE" id="PS50158">
    <property type="entry name" value="ZF_CCHC"/>
    <property type="match status" value="1"/>
</dbReference>
<dbReference type="SUPFAM" id="SSF57756">
    <property type="entry name" value="Retrovirus zinc finger-like domains"/>
    <property type="match status" value="1"/>
</dbReference>
<dbReference type="InterPro" id="IPR001878">
    <property type="entry name" value="Znf_CCHC"/>
</dbReference>
<dbReference type="Ensembl" id="ENSCCRT00015078008.1">
    <property type="protein sequence ID" value="ENSCCRP00015075553.1"/>
    <property type="gene ID" value="ENSCCRG00015030554.1"/>
</dbReference>
<reference evidence="3" key="1">
    <citation type="submission" date="2025-08" db="UniProtKB">
        <authorList>
            <consortium name="Ensembl"/>
        </authorList>
    </citation>
    <scope>IDENTIFICATION</scope>
</reference>
<evidence type="ECO:0000313" key="3">
    <source>
        <dbReference type="Ensembl" id="ENSCCRP00015075553.1"/>
    </source>
</evidence>
<dbReference type="SMART" id="SM00343">
    <property type="entry name" value="ZnF_C2HC"/>
    <property type="match status" value="3"/>
</dbReference>
<keyword evidence="1" id="KW-0862">Zinc</keyword>
<dbReference type="AlphaFoldDB" id="A0A8C1X2C7"/>
<name>A0A8C1X2C7_CYPCA</name>
<dbReference type="InterPro" id="IPR036875">
    <property type="entry name" value="Znf_CCHC_sf"/>
</dbReference>
<dbReference type="GO" id="GO:0003723">
    <property type="term" value="F:RNA binding"/>
    <property type="evidence" value="ECO:0007669"/>
    <property type="project" value="InterPro"/>
</dbReference>
<keyword evidence="1" id="KW-0479">Metal-binding</keyword>
<evidence type="ECO:0000259" key="2">
    <source>
        <dbReference type="PROSITE" id="PS50158"/>
    </source>
</evidence>